<dbReference type="RefSeq" id="WP_149853425.1">
    <property type="nucleotide sequence ID" value="NZ_VUOB01000063.1"/>
</dbReference>
<dbReference type="InterPro" id="IPR020472">
    <property type="entry name" value="WD40_PAC1"/>
</dbReference>
<dbReference type="SMART" id="SM00320">
    <property type="entry name" value="WD40"/>
    <property type="match status" value="14"/>
</dbReference>
<feature type="repeat" description="WD" evidence="3">
    <location>
        <begin position="975"/>
        <end position="1008"/>
    </location>
</feature>
<dbReference type="InterPro" id="IPR049052">
    <property type="entry name" value="nSTAND1"/>
</dbReference>
<feature type="repeat" description="WD" evidence="3">
    <location>
        <begin position="1159"/>
        <end position="1200"/>
    </location>
</feature>
<feature type="repeat" description="WD" evidence="3">
    <location>
        <begin position="800"/>
        <end position="841"/>
    </location>
</feature>
<feature type="repeat" description="WD" evidence="3">
    <location>
        <begin position="662"/>
        <end position="703"/>
    </location>
</feature>
<feature type="repeat" description="WD" evidence="3">
    <location>
        <begin position="1205"/>
        <end position="1239"/>
    </location>
</feature>
<dbReference type="InterPro" id="IPR019775">
    <property type="entry name" value="WD40_repeat_CS"/>
</dbReference>
<evidence type="ECO:0000256" key="3">
    <source>
        <dbReference type="PROSITE-ProRule" id="PRU00221"/>
    </source>
</evidence>
<feature type="repeat" description="WD" evidence="3">
    <location>
        <begin position="1113"/>
        <end position="1154"/>
    </location>
</feature>
<feature type="repeat" description="WD" evidence="3">
    <location>
        <begin position="1067"/>
        <end position="1100"/>
    </location>
</feature>
<dbReference type="Proteomes" id="UP000323454">
    <property type="component" value="Unassembled WGS sequence"/>
</dbReference>
<dbReference type="PANTHER" id="PTHR19879:SF9">
    <property type="entry name" value="TRANSCRIPTION INITIATION FACTOR TFIID SUBUNIT 5"/>
    <property type="match status" value="1"/>
</dbReference>
<feature type="repeat" description="WD" evidence="3">
    <location>
        <begin position="754"/>
        <end position="787"/>
    </location>
</feature>
<dbReference type="PROSITE" id="PS50082">
    <property type="entry name" value="WD_REPEATS_2"/>
    <property type="match status" value="14"/>
</dbReference>
<dbReference type="AlphaFoldDB" id="A0A5B2WTA7"/>
<feature type="domain" description="Novel STAND NTPase 1" evidence="4">
    <location>
        <begin position="64"/>
        <end position="483"/>
    </location>
</feature>
<organism evidence="5 6">
    <name type="scientific">Solihabitans fulvus</name>
    <dbReference type="NCBI Taxonomy" id="1892852"/>
    <lineage>
        <taxon>Bacteria</taxon>
        <taxon>Bacillati</taxon>
        <taxon>Actinomycetota</taxon>
        <taxon>Actinomycetes</taxon>
        <taxon>Pseudonocardiales</taxon>
        <taxon>Pseudonocardiaceae</taxon>
        <taxon>Solihabitans</taxon>
    </lineage>
</organism>
<dbReference type="InterPro" id="IPR001680">
    <property type="entry name" value="WD40_rpt"/>
</dbReference>
<dbReference type="CDD" id="cd00200">
    <property type="entry name" value="WD40"/>
    <property type="match status" value="2"/>
</dbReference>
<dbReference type="InterPro" id="IPR015943">
    <property type="entry name" value="WD40/YVTN_repeat-like_dom_sf"/>
</dbReference>
<dbReference type="PANTHER" id="PTHR19879">
    <property type="entry name" value="TRANSCRIPTION INITIATION FACTOR TFIID"/>
    <property type="match status" value="1"/>
</dbReference>
<dbReference type="OrthoDB" id="192618at2"/>
<evidence type="ECO:0000256" key="2">
    <source>
        <dbReference type="ARBA" id="ARBA00022737"/>
    </source>
</evidence>
<keyword evidence="2" id="KW-0677">Repeat</keyword>
<dbReference type="Pfam" id="PF00400">
    <property type="entry name" value="WD40"/>
    <property type="match status" value="14"/>
</dbReference>
<reference evidence="5 6" key="1">
    <citation type="submission" date="2019-09" db="EMBL/GenBank/DDBJ databases">
        <title>Goodfellowia gen. nov., a new genus of the Pseudonocardineae related to Actinoalloteichus, containing Goodfellowia coeruleoviolacea gen. nov., comb. nov. gen. nov., comb. nov.</title>
        <authorList>
            <person name="Labeda D."/>
        </authorList>
    </citation>
    <scope>NUCLEOTIDE SEQUENCE [LARGE SCALE GENOMIC DNA]</scope>
    <source>
        <strain evidence="5 6">AN110305</strain>
    </source>
</reference>
<evidence type="ECO:0000256" key="1">
    <source>
        <dbReference type="ARBA" id="ARBA00022574"/>
    </source>
</evidence>
<dbReference type="Pfam" id="PF20703">
    <property type="entry name" value="nSTAND1"/>
    <property type="match status" value="1"/>
</dbReference>
<name>A0A5B2WTA7_9PSEU</name>
<dbReference type="EMBL" id="VUOB01000063">
    <property type="protein sequence ID" value="KAA2254060.1"/>
    <property type="molecule type" value="Genomic_DNA"/>
</dbReference>
<sequence>MSPSEDPDAEPEPARDPGDEIHLEARASGTAEVYQAGRDQHRYYFDGVRELRRTTPGPATQDCPYPGLAAFGPEQAGWFFGRDTLIAELVTRLDHRRHTGGMQVVIAPSGAGKSSLLRAGLLPKLDHAALPGSDRWPKVVLTPTVDPLWVLAANLARLTDTDVPELVERLTANPSLCLPMLADALRDRTDDDPRARVVVVVDQFEELFTLCVDDRQRRAFIEVLVELAGGRADSRLGVDPVGLVVVGVRADFYAACLDHPRLRAALQDAPLVVGPMSDEELRETILRPAWGTGLDVEPGLVELLLHDLGTTSGTGEDAAGAHEAGRLRLPLLAHALRVSWQQRNGSTLTVAGYLHTGRIQDAVANSAEEVYANLDDAGRLAAQWLFLRLTKIGDGTEDTRRRVRHAELVSGSTNPAEVAAVVDAFTEARLLVRQQDTVEITHEALIRGWPRLRGWIDTDRVGRLTHQNLEEAAAAWHQHDRDQSALYRGSQLDTADTWAATSAPGDLSPTAREFLTASTTARRRGTRRRTATIAALAALALVATATAVIAVQQQRDALRQRDLAVYSRILTEADELRGTDTSLSAQLDLVAHRIQPGDETYTRLITAGNTPLSTPLTGHTGSVWSVAFSPDRRTLASVGADHTVRLWNTATPGEAASLGQPLIGSFGIVWTVAFSPDGHTLATGSNDNTVRLWNVTDPARPSALGQPLSGHTDAIYSVAFSPDGHTLASASADHTVLLWNVSDPNQPTSLGQPLTGHTDSVYSVAFSQDGHTLASGSADHTVRLWNVADPTQPTPLGQPLTGHTGTVFSVAFSPDRRTLASTGADYTTRLWNITDPSQPTSFGAPLTGHFNTVTALAFSQDGHILATASDDQTVRLTDTSNPRQPTPLGQPLTAHTNAVTALAFSQDGRTFATGSRDSTVRLWSLPASPLTGHTNYVYSVAFSPDGHTLATGSRDSTARLWDTTNPARPTPLGTLTGHTNTVLSVAFSPDGHTLATGSYDKSIRLWNLADPGRPTPLGQPLLGHTDAVWSVAFSPDGHTLASGSADKSVRLWNISDPTRATPLGEPLVGHTNVVRSVAFSPDGHTLATGSEDKSIRLWNLTDPAKALPLGEPLTDHTDYVYGVAFSPDGHTLASASADSTIRLWNTNNPNKTTPLGQPLKGHTNYVYAVAFSPDGHTLASASADSTIRLWNTNNPNKTTPLGQPLKGHTNYVYAVAFSPNGHALATGSSDLSVRLWGLDVDQDVAWICAATRNTLTAEQWQRYVGGDLPYQPPCG</sequence>
<dbReference type="PROSITE" id="PS50294">
    <property type="entry name" value="WD_REPEATS_REGION"/>
    <property type="match status" value="14"/>
</dbReference>
<accession>A0A5B2WTA7</accession>
<protein>
    <recommendedName>
        <fullName evidence="4">Novel STAND NTPase 1 domain-containing protein</fullName>
    </recommendedName>
</protein>
<dbReference type="PRINTS" id="PR00320">
    <property type="entry name" value="GPROTEINBRPT"/>
</dbReference>
<feature type="repeat" description="WD" evidence="3">
    <location>
        <begin position="846"/>
        <end position="887"/>
    </location>
</feature>
<dbReference type="InterPro" id="IPR036322">
    <property type="entry name" value="WD40_repeat_dom_sf"/>
</dbReference>
<feature type="repeat" description="WD" evidence="3">
    <location>
        <begin position="1021"/>
        <end position="1062"/>
    </location>
</feature>
<evidence type="ECO:0000313" key="5">
    <source>
        <dbReference type="EMBL" id="KAA2254060.1"/>
    </source>
</evidence>
<gene>
    <name evidence="5" type="ORF">F0L68_31100</name>
</gene>
<feature type="repeat" description="WD" evidence="3">
    <location>
        <begin position="616"/>
        <end position="657"/>
    </location>
</feature>
<dbReference type="InterPro" id="IPR027417">
    <property type="entry name" value="P-loop_NTPase"/>
</dbReference>
<feature type="repeat" description="WD" evidence="3">
    <location>
        <begin position="892"/>
        <end position="925"/>
    </location>
</feature>
<evidence type="ECO:0000313" key="6">
    <source>
        <dbReference type="Proteomes" id="UP000323454"/>
    </source>
</evidence>
<reference evidence="5 6" key="2">
    <citation type="submission" date="2019-09" db="EMBL/GenBank/DDBJ databases">
        <authorList>
            <person name="Jin C."/>
        </authorList>
    </citation>
    <scope>NUCLEOTIDE SEQUENCE [LARGE SCALE GENOMIC DNA]</scope>
    <source>
        <strain evidence="5 6">AN110305</strain>
    </source>
</reference>
<proteinExistence type="predicted"/>
<keyword evidence="1 3" id="KW-0853">WD repeat</keyword>
<comment type="caution">
    <text evidence="5">The sequence shown here is derived from an EMBL/GenBank/DDBJ whole genome shotgun (WGS) entry which is preliminary data.</text>
</comment>
<feature type="repeat" description="WD" evidence="3">
    <location>
        <begin position="708"/>
        <end position="749"/>
    </location>
</feature>
<dbReference type="SUPFAM" id="SSF52540">
    <property type="entry name" value="P-loop containing nucleoside triphosphate hydrolases"/>
    <property type="match status" value="1"/>
</dbReference>
<keyword evidence="6" id="KW-1185">Reference proteome</keyword>
<dbReference type="PROSITE" id="PS00678">
    <property type="entry name" value="WD_REPEATS_1"/>
    <property type="match status" value="9"/>
</dbReference>
<dbReference type="SUPFAM" id="SSF50978">
    <property type="entry name" value="WD40 repeat-like"/>
    <property type="match status" value="2"/>
</dbReference>
<dbReference type="Gene3D" id="2.130.10.10">
    <property type="entry name" value="YVTN repeat-like/Quinoprotein amine dehydrogenase"/>
    <property type="match status" value="7"/>
</dbReference>
<feature type="repeat" description="WD" evidence="3">
    <location>
        <begin position="930"/>
        <end position="962"/>
    </location>
</feature>
<evidence type="ECO:0000259" key="4">
    <source>
        <dbReference type="Pfam" id="PF20703"/>
    </source>
</evidence>